<keyword evidence="4" id="KW-1185">Reference proteome</keyword>
<feature type="domain" description="Glycosyltransferase subfamily 4-like N-terminal" evidence="2">
    <location>
        <begin position="38"/>
        <end position="197"/>
    </location>
</feature>
<reference evidence="3 4" key="1">
    <citation type="submission" date="2016-09" db="EMBL/GenBank/DDBJ databases">
        <title>Genomic Taxonomy of the Vibrionaceae.</title>
        <authorList>
            <person name="Gonzalez-Castillo A."/>
            <person name="Gomez-Gil B."/>
            <person name="Enciso-Ibarra K."/>
        </authorList>
    </citation>
    <scope>NUCLEOTIDE SEQUENCE [LARGE SCALE GENOMIC DNA]</scope>
    <source>
        <strain evidence="3 4">CAIM 1731</strain>
    </source>
</reference>
<keyword evidence="3" id="KW-0808">Transferase</keyword>
<name>A0ABX3FGB3_9VIBR</name>
<protein>
    <submittedName>
        <fullName evidence="3">Glycosyl transferase</fullName>
    </submittedName>
</protein>
<evidence type="ECO:0000313" key="4">
    <source>
        <dbReference type="Proteomes" id="UP000186206"/>
    </source>
</evidence>
<gene>
    <name evidence="3" type="ORF">BIY21_12270</name>
</gene>
<dbReference type="SUPFAM" id="SSF53756">
    <property type="entry name" value="UDP-Glycosyltransferase/glycogen phosphorylase"/>
    <property type="match status" value="1"/>
</dbReference>
<dbReference type="Pfam" id="PF13439">
    <property type="entry name" value="Glyco_transf_4"/>
    <property type="match status" value="1"/>
</dbReference>
<dbReference type="Proteomes" id="UP000186206">
    <property type="component" value="Unassembled WGS sequence"/>
</dbReference>
<accession>A0ABX3FGB3</accession>
<proteinExistence type="predicted"/>
<evidence type="ECO:0000259" key="2">
    <source>
        <dbReference type="Pfam" id="PF13439"/>
    </source>
</evidence>
<dbReference type="Gene3D" id="3.40.50.2000">
    <property type="entry name" value="Glycogen Phosphorylase B"/>
    <property type="match status" value="2"/>
</dbReference>
<dbReference type="EMBL" id="MJMI01000090">
    <property type="protein sequence ID" value="OLQ92207.1"/>
    <property type="molecule type" value="Genomic_DNA"/>
</dbReference>
<dbReference type="InterPro" id="IPR001296">
    <property type="entry name" value="Glyco_trans_1"/>
</dbReference>
<comment type="caution">
    <text evidence="3">The sequence shown here is derived from an EMBL/GenBank/DDBJ whole genome shotgun (WGS) entry which is preliminary data.</text>
</comment>
<sequence>MQPTNINNRQHSTLTARVASQGRNEKVLTIHVVQHLKPGGIESMVLEMLRQSNANDKSLVVSLEGNRSTSIKAWSKLAQFSHQILFLNKSEGISPSVIHQLRKLFTVLKPDTVHTHHIGPLLYAGCAARLAGIKCVIHTEHDGWHFENAKRARLQNLVLTVVKPRLVADADFVATQLIDKFDYNDLHVIKNGIDCQRFKPGSQALARQKLKLPLDKTIIGCAGRLEFVKGQDILLHALSMLNNNVHLALAGEGSQRENLQELATTLGIEDRITWLGLVEDMPRFYQSLDLFCLPSRNEGFPLSTLEAQASGVPVVATNVGGVRETLCPTSGKIVMAENPLVLADALNTALSNSQAQTPRDFVVNNNDLTQMIEKYRILAVEAR</sequence>
<dbReference type="Pfam" id="PF00534">
    <property type="entry name" value="Glycos_transf_1"/>
    <property type="match status" value="1"/>
</dbReference>
<evidence type="ECO:0000313" key="3">
    <source>
        <dbReference type="EMBL" id="OLQ92207.1"/>
    </source>
</evidence>
<dbReference type="PANTHER" id="PTHR12526:SF637">
    <property type="entry name" value="GLYCOSYLTRANSFERASE EPSF-RELATED"/>
    <property type="match status" value="1"/>
</dbReference>
<dbReference type="InterPro" id="IPR028098">
    <property type="entry name" value="Glyco_trans_4-like_N"/>
</dbReference>
<dbReference type="GO" id="GO:0016740">
    <property type="term" value="F:transferase activity"/>
    <property type="evidence" value="ECO:0007669"/>
    <property type="project" value="UniProtKB-KW"/>
</dbReference>
<evidence type="ECO:0000259" key="1">
    <source>
        <dbReference type="Pfam" id="PF00534"/>
    </source>
</evidence>
<dbReference type="RefSeq" id="WP_075649549.1">
    <property type="nucleotide sequence ID" value="NZ_AP019657.1"/>
</dbReference>
<dbReference type="PANTHER" id="PTHR12526">
    <property type="entry name" value="GLYCOSYLTRANSFERASE"/>
    <property type="match status" value="1"/>
</dbReference>
<feature type="domain" description="Glycosyl transferase family 1" evidence="1">
    <location>
        <begin position="206"/>
        <end position="359"/>
    </location>
</feature>
<organism evidence="3 4">
    <name type="scientific">Vibrio ponticus</name>
    <dbReference type="NCBI Taxonomy" id="265668"/>
    <lineage>
        <taxon>Bacteria</taxon>
        <taxon>Pseudomonadati</taxon>
        <taxon>Pseudomonadota</taxon>
        <taxon>Gammaproteobacteria</taxon>
        <taxon>Vibrionales</taxon>
        <taxon>Vibrionaceae</taxon>
        <taxon>Vibrio</taxon>
    </lineage>
</organism>